<evidence type="ECO:0000259" key="1">
    <source>
        <dbReference type="SMART" id="SM00635"/>
    </source>
</evidence>
<sequence>MKIIDLSNPVLLALGDSAVVRELSFENISGKTLYEPLTKTTVLANSIRVVHISSEIGYRQVATNVEQINRMNGKTVLKLKASIVNEKAHVVEAQNKPVEVVLPVGDTNTQAEPKEAEQAENDVNDEVVIAISYLSISTKTNNLDVGDDRQLKLSKKPSDATQEVVWSSTDSTVASVDEDGTVTAHKQGKVTITAKVKDGEVKANTTVVVR</sequence>
<dbReference type="AlphaFoldDB" id="N8XYW1"/>
<protein>
    <recommendedName>
        <fullName evidence="1">BIG2 domain-containing protein</fullName>
    </recommendedName>
</protein>
<dbReference type="PATRIC" id="fig|1217675.3.peg.473"/>
<keyword evidence="3" id="KW-1185">Reference proteome</keyword>
<reference evidence="2 3" key="1">
    <citation type="submission" date="2013-02" db="EMBL/GenBank/DDBJ databases">
        <title>The Genome Sequence of Acinetobacter schindleri NIPH 900.</title>
        <authorList>
            <consortium name="The Broad Institute Genome Sequencing Platform"/>
            <consortium name="The Broad Institute Genome Sequencing Center for Infectious Disease"/>
            <person name="Cerqueira G."/>
            <person name="Feldgarden M."/>
            <person name="Courvalin P."/>
            <person name="Perichon B."/>
            <person name="Grillot-Courvalin C."/>
            <person name="Clermont D."/>
            <person name="Rocha E."/>
            <person name="Yoon E.-J."/>
            <person name="Nemec A."/>
            <person name="Walker B."/>
            <person name="Young S.K."/>
            <person name="Zeng Q."/>
            <person name="Gargeya S."/>
            <person name="Fitzgerald M."/>
            <person name="Haas B."/>
            <person name="Abouelleil A."/>
            <person name="Alvarado L."/>
            <person name="Arachchi H.M."/>
            <person name="Berlin A.M."/>
            <person name="Chapman S.B."/>
            <person name="Dewar J."/>
            <person name="Goldberg J."/>
            <person name="Griggs A."/>
            <person name="Gujja S."/>
            <person name="Hansen M."/>
            <person name="Howarth C."/>
            <person name="Imamovic A."/>
            <person name="Larimer J."/>
            <person name="McCowan C."/>
            <person name="Murphy C."/>
            <person name="Neiman D."/>
            <person name="Pearson M."/>
            <person name="Priest M."/>
            <person name="Roberts A."/>
            <person name="Saif S."/>
            <person name="Shea T."/>
            <person name="Sisk P."/>
            <person name="Sykes S."/>
            <person name="Wortman J."/>
            <person name="Nusbaum C."/>
            <person name="Birren B."/>
        </authorList>
    </citation>
    <scope>NUCLEOTIDE SEQUENCE [LARGE SCALE GENOMIC DNA]</scope>
    <source>
        <strain evidence="2 3">NIPH 900</strain>
    </source>
</reference>
<dbReference type="RefSeq" id="WP_004812477.1">
    <property type="nucleotide sequence ID" value="NZ_KB849450.1"/>
</dbReference>
<accession>N8XYW1</accession>
<organism evidence="2 3">
    <name type="scientific">Acinetobacter schindleri NIPH 900</name>
    <dbReference type="NCBI Taxonomy" id="1217675"/>
    <lineage>
        <taxon>Bacteria</taxon>
        <taxon>Pseudomonadati</taxon>
        <taxon>Pseudomonadota</taxon>
        <taxon>Gammaproteobacteria</taxon>
        <taxon>Moraxellales</taxon>
        <taxon>Moraxellaceae</taxon>
        <taxon>Acinetobacter</taxon>
    </lineage>
</organism>
<evidence type="ECO:0000313" key="2">
    <source>
        <dbReference type="EMBL" id="ENV14249.1"/>
    </source>
</evidence>
<dbReference type="EMBL" id="APPI01000010">
    <property type="protein sequence ID" value="ENV14249.1"/>
    <property type="molecule type" value="Genomic_DNA"/>
</dbReference>
<dbReference type="Gene3D" id="2.60.40.1080">
    <property type="match status" value="1"/>
</dbReference>
<evidence type="ECO:0000313" key="3">
    <source>
        <dbReference type="Proteomes" id="UP000018438"/>
    </source>
</evidence>
<comment type="caution">
    <text evidence="2">The sequence shown here is derived from an EMBL/GenBank/DDBJ whole genome shotgun (WGS) entry which is preliminary data.</text>
</comment>
<dbReference type="Pfam" id="PF02368">
    <property type="entry name" value="Big_2"/>
    <property type="match status" value="1"/>
</dbReference>
<name>N8XYW1_9GAMM</name>
<dbReference type="SMART" id="SM00635">
    <property type="entry name" value="BID_2"/>
    <property type="match status" value="1"/>
</dbReference>
<gene>
    <name evidence="2" type="ORF">F965_00492</name>
</gene>
<feature type="domain" description="BIG2" evidence="1">
    <location>
        <begin position="130"/>
        <end position="206"/>
    </location>
</feature>
<dbReference type="InterPro" id="IPR003343">
    <property type="entry name" value="Big_2"/>
</dbReference>
<dbReference type="InterPro" id="IPR008964">
    <property type="entry name" value="Invasin/intimin_cell_adhesion"/>
</dbReference>
<dbReference type="Proteomes" id="UP000018438">
    <property type="component" value="Unassembled WGS sequence"/>
</dbReference>
<dbReference type="HOGENOM" id="CLU_1307925_0_0_6"/>
<proteinExistence type="predicted"/>
<dbReference type="SUPFAM" id="SSF49373">
    <property type="entry name" value="Invasin/intimin cell-adhesion fragments"/>
    <property type="match status" value="1"/>
</dbReference>